<evidence type="ECO:0000259" key="14">
    <source>
        <dbReference type="PROSITE" id="PS50853"/>
    </source>
</evidence>
<evidence type="ECO:0000256" key="9">
    <source>
        <dbReference type="ARBA" id="ARBA00023180"/>
    </source>
</evidence>
<dbReference type="STRING" id="80972.ENSAOCP00000005387"/>
<dbReference type="SMART" id="SM00409">
    <property type="entry name" value="IG"/>
    <property type="match status" value="1"/>
</dbReference>
<feature type="compositionally biased region" description="Acidic residues" evidence="11">
    <location>
        <begin position="568"/>
        <end position="582"/>
    </location>
</feature>
<dbReference type="InterPro" id="IPR013783">
    <property type="entry name" value="Ig-like_fold"/>
</dbReference>
<evidence type="ECO:0000256" key="2">
    <source>
        <dbReference type="ARBA" id="ARBA00010890"/>
    </source>
</evidence>
<comment type="similarity">
    <text evidence="2">Belongs to the type I cytokine receptor family. Type 3 subfamily.</text>
</comment>
<evidence type="ECO:0000256" key="4">
    <source>
        <dbReference type="ARBA" id="ARBA00022729"/>
    </source>
</evidence>
<dbReference type="Pfam" id="PF09240">
    <property type="entry name" value="IL6Ra-bind"/>
    <property type="match status" value="1"/>
</dbReference>
<dbReference type="InterPro" id="IPR036116">
    <property type="entry name" value="FN3_sf"/>
</dbReference>
<feature type="compositionally biased region" description="Basic and acidic residues" evidence="11">
    <location>
        <begin position="130"/>
        <end position="144"/>
    </location>
</feature>
<keyword evidence="6 12" id="KW-0472">Membrane</keyword>
<evidence type="ECO:0000256" key="12">
    <source>
        <dbReference type="SAM" id="Phobius"/>
    </source>
</evidence>
<feature type="chain" id="PRO_5044017064" description="Fibronectin type-III domain-containing protein" evidence="13">
    <location>
        <begin position="19"/>
        <end position="603"/>
    </location>
</feature>
<feature type="compositionally biased region" description="Polar residues" evidence="11">
    <location>
        <begin position="591"/>
        <end position="603"/>
    </location>
</feature>
<dbReference type="InterPro" id="IPR003599">
    <property type="entry name" value="Ig_sub"/>
</dbReference>
<reference evidence="15" key="2">
    <citation type="submission" date="2025-08" db="UniProtKB">
        <authorList>
            <consortium name="Ensembl"/>
        </authorList>
    </citation>
    <scope>IDENTIFICATION</scope>
</reference>
<dbReference type="GeneID" id="111562998"/>
<dbReference type="AlphaFoldDB" id="A0A3Q1AV50"/>
<feature type="signal peptide" evidence="13">
    <location>
        <begin position="1"/>
        <end position="18"/>
    </location>
</feature>
<dbReference type="SMART" id="SM00060">
    <property type="entry name" value="FN3"/>
    <property type="match status" value="1"/>
</dbReference>
<evidence type="ECO:0000256" key="3">
    <source>
        <dbReference type="ARBA" id="ARBA00022692"/>
    </source>
</evidence>
<evidence type="ECO:0000256" key="8">
    <source>
        <dbReference type="ARBA" id="ARBA00023170"/>
    </source>
</evidence>
<dbReference type="InterPro" id="IPR003961">
    <property type="entry name" value="FN3_dom"/>
</dbReference>
<dbReference type="Pfam" id="PF00041">
    <property type="entry name" value="fn3"/>
    <property type="match status" value="1"/>
</dbReference>
<keyword evidence="5 12" id="KW-1133">Transmembrane helix</keyword>
<feature type="region of interest" description="Disordered" evidence="11">
    <location>
        <begin position="118"/>
        <end position="178"/>
    </location>
</feature>
<dbReference type="InterPro" id="IPR003530">
    <property type="entry name" value="Hematopoietin_rcpt_L_F3_CS"/>
</dbReference>
<dbReference type="InterPro" id="IPR036179">
    <property type="entry name" value="Ig-like_dom_sf"/>
</dbReference>
<dbReference type="Proteomes" id="UP001501940">
    <property type="component" value="Chromosome 9"/>
</dbReference>
<dbReference type="PROSITE" id="PS50853">
    <property type="entry name" value="FN3"/>
    <property type="match status" value="1"/>
</dbReference>
<feature type="compositionally biased region" description="Acidic residues" evidence="11">
    <location>
        <begin position="159"/>
        <end position="171"/>
    </location>
</feature>
<name>A0A3Q1AV50_AMPOC</name>
<dbReference type="Gene3D" id="2.60.40.10">
    <property type="entry name" value="Immunoglobulins"/>
    <property type="match status" value="3"/>
</dbReference>
<evidence type="ECO:0000256" key="10">
    <source>
        <dbReference type="ARBA" id="ARBA00023319"/>
    </source>
</evidence>
<reference evidence="15" key="3">
    <citation type="submission" date="2025-09" db="UniProtKB">
        <authorList>
            <consortium name="Ensembl"/>
        </authorList>
    </citation>
    <scope>IDENTIFICATION</scope>
</reference>
<dbReference type="PANTHER" id="PTHR23037:SF22">
    <property type="entry name" value="CYTOKINE RECEPTOR COMMON SUBUNIT BETA"/>
    <property type="match status" value="1"/>
</dbReference>
<keyword evidence="10" id="KW-0393">Immunoglobulin domain</keyword>
<comment type="subcellular location">
    <subcellularLocation>
        <location evidence="1">Membrane</location>
        <topology evidence="1">Single-pass type I membrane protein</topology>
    </subcellularLocation>
</comment>
<dbReference type="InterPro" id="IPR015321">
    <property type="entry name" value="TypeI_recpt_CBD"/>
</dbReference>
<evidence type="ECO:0000256" key="5">
    <source>
        <dbReference type="ARBA" id="ARBA00022989"/>
    </source>
</evidence>
<gene>
    <name evidence="15" type="primary">IL6R</name>
</gene>
<dbReference type="SUPFAM" id="SSF48726">
    <property type="entry name" value="Immunoglobulin"/>
    <property type="match status" value="2"/>
</dbReference>
<evidence type="ECO:0000256" key="7">
    <source>
        <dbReference type="ARBA" id="ARBA00023157"/>
    </source>
</evidence>
<keyword evidence="8" id="KW-0675">Receptor</keyword>
<sequence length="603" mass="68474">MRLFLLLLVALRVPELHGIFDGVCPRKARRKYVFMSPCLLFWIQAVTTAFILMSMNILFKFTDPPAGALVLPPGSELFLTCSGHIKVDGVKVSLSRNTSNTRQSFPGVITTTQKVISNGATKTSEAAPGENRRFTDPGHTDSPDVVHPTSSRRLKADSDWEDEEMDYEDEEGGGRVTRGIKSRPQWKWNKSLVGSGDKDWGDFTFGRSGATLTLTSVRLEDSGKYSCHHRGREKFAVKVIVAEPLESPVLICYKRSPSSKIRCEGRPQKSVIKQPRCSLFLSKGTIKNFRQLPCTYSYQHSRCWCALDHVDDDIRSLHMAFLCLTSITGNVTSNLLQFTPLRILTPDPPSNVSVHQKEGQQTKMAVTWNLPASWKQQDSHYHLKYELKYQPSKSSFYNEQVREIENRRSYTITDAMPGVEYQIQLRAKDEFDGRWSNWSPPYYARSWTTASTLMDDLSTTMLSDTIEGTGSGAEWEFEETVSPTEPGFAMEVSHHVLWIFAVFAFFCIILGAYIFRHRDRFMSKLHNHSIIVRYHDSSPPPTLAPAAPEVQVLMTFSPPIRKEQAGSDAEEGEEEENEEEETAREAMDSMHFNNTSYFLLQRE</sequence>
<dbReference type="Ensembl" id="ENSAOCT00000006404.2">
    <property type="protein sequence ID" value="ENSAOCP00000005387.2"/>
    <property type="gene ID" value="ENSAOCG00000008884.2"/>
</dbReference>
<evidence type="ECO:0000256" key="11">
    <source>
        <dbReference type="SAM" id="MobiDB-lite"/>
    </source>
</evidence>
<feature type="transmembrane region" description="Helical" evidence="12">
    <location>
        <begin position="496"/>
        <end position="515"/>
    </location>
</feature>
<dbReference type="GO" id="GO:0009897">
    <property type="term" value="C:external side of plasma membrane"/>
    <property type="evidence" value="ECO:0007669"/>
    <property type="project" value="TreeGrafter"/>
</dbReference>
<accession>A0A3Q1AV50</accession>
<feature type="domain" description="Fibronectin type-III" evidence="14">
    <location>
        <begin position="348"/>
        <end position="451"/>
    </location>
</feature>
<keyword evidence="7" id="KW-1015">Disulfide bond</keyword>
<evidence type="ECO:0000313" key="15">
    <source>
        <dbReference type="Ensembl" id="ENSAOCP00000005387.2"/>
    </source>
</evidence>
<dbReference type="GeneTree" id="ENSGT00940000165521"/>
<dbReference type="CDD" id="cd00096">
    <property type="entry name" value="Ig"/>
    <property type="match status" value="1"/>
</dbReference>
<organism evidence="15 16">
    <name type="scientific">Amphiprion ocellaris</name>
    <name type="common">Clown anemonefish</name>
    <dbReference type="NCBI Taxonomy" id="80972"/>
    <lineage>
        <taxon>Eukaryota</taxon>
        <taxon>Metazoa</taxon>
        <taxon>Chordata</taxon>
        <taxon>Craniata</taxon>
        <taxon>Vertebrata</taxon>
        <taxon>Euteleostomi</taxon>
        <taxon>Actinopterygii</taxon>
        <taxon>Neopterygii</taxon>
        <taxon>Teleostei</taxon>
        <taxon>Neoteleostei</taxon>
        <taxon>Acanthomorphata</taxon>
        <taxon>Ovalentaria</taxon>
        <taxon>Pomacentridae</taxon>
        <taxon>Amphiprion</taxon>
    </lineage>
</organism>
<evidence type="ECO:0000313" key="16">
    <source>
        <dbReference type="Proteomes" id="UP001501940"/>
    </source>
</evidence>
<dbReference type="RefSeq" id="XP_023117626.3">
    <property type="nucleotide sequence ID" value="XM_023261858.3"/>
</dbReference>
<proteinExistence type="inferred from homology"/>
<keyword evidence="9" id="KW-0325">Glycoprotein</keyword>
<keyword evidence="16" id="KW-1185">Reference proteome</keyword>
<dbReference type="GO" id="GO:0004896">
    <property type="term" value="F:cytokine receptor activity"/>
    <property type="evidence" value="ECO:0007669"/>
    <property type="project" value="InterPro"/>
</dbReference>
<keyword evidence="3 12" id="KW-0812">Transmembrane</keyword>
<evidence type="ECO:0000256" key="1">
    <source>
        <dbReference type="ARBA" id="ARBA00004479"/>
    </source>
</evidence>
<evidence type="ECO:0000256" key="6">
    <source>
        <dbReference type="ARBA" id="ARBA00023136"/>
    </source>
</evidence>
<dbReference type="PANTHER" id="PTHR23037">
    <property type="entry name" value="CYTOKINE RECEPTOR"/>
    <property type="match status" value="1"/>
</dbReference>
<evidence type="ECO:0000256" key="13">
    <source>
        <dbReference type="SAM" id="SignalP"/>
    </source>
</evidence>
<dbReference type="SUPFAM" id="SSF49265">
    <property type="entry name" value="Fibronectin type III"/>
    <property type="match status" value="2"/>
</dbReference>
<protein>
    <recommendedName>
        <fullName evidence="14">Fibronectin type-III domain-containing protein</fullName>
    </recommendedName>
</protein>
<dbReference type="CDD" id="cd00063">
    <property type="entry name" value="FN3"/>
    <property type="match status" value="1"/>
</dbReference>
<reference evidence="15 16" key="1">
    <citation type="submission" date="2022-01" db="EMBL/GenBank/DDBJ databases">
        <title>A chromosome-scale genome assembly of the false clownfish, Amphiprion ocellaris.</title>
        <authorList>
            <person name="Ryu T."/>
        </authorList>
    </citation>
    <scope>NUCLEOTIDE SEQUENCE [LARGE SCALE GENOMIC DNA]</scope>
</reference>
<keyword evidence="4 13" id="KW-0732">Signal</keyword>
<dbReference type="GO" id="GO:0016064">
    <property type="term" value="P:immunoglobulin mediated immune response"/>
    <property type="evidence" value="ECO:0007669"/>
    <property type="project" value="TreeGrafter"/>
</dbReference>
<dbReference type="PROSITE" id="PS01354">
    <property type="entry name" value="HEMATOPO_REC_L_F3"/>
    <property type="match status" value="1"/>
</dbReference>
<feature type="region of interest" description="Disordered" evidence="11">
    <location>
        <begin position="561"/>
        <end position="603"/>
    </location>
</feature>